<reference evidence="2 3" key="1">
    <citation type="submission" date="2023-05" db="EMBL/GenBank/DDBJ databases">
        <title>B98-5 Cell Line De Novo Hybrid Assembly: An Optical Mapping Approach.</title>
        <authorList>
            <person name="Kananen K."/>
            <person name="Auerbach J.A."/>
            <person name="Kautto E."/>
            <person name="Blachly J.S."/>
        </authorList>
    </citation>
    <scope>NUCLEOTIDE SEQUENCE [LARGE SCALE GENOMIC DNA]</scope>
    <source>
        <strain evidence="2">B95-8</strain>
        <tissue evidence="2">Cell line</tissue>
    </source>
</reference>
<name>A0ABQ9UHK5_SAGOE</name>
<proteinExistence type="predicted"/>
<evidence type="ECO:0000313" key="2">
    <source>
        <dbReference type="EMBL" id="KAK2096225.1"/>
    </source>
</evidence>
<dbReference type="Proteomes" id="UP001266305">
    <property type="component" value="Unassembled WGS sequence"/>
</dbReference>
<feature type="non-terminal residue" evidence="2">
    <location>
        <position position="62"/>
    </location>
</feature>
<dbReference type="EMBL" id="JASSZA010000012">
    <property type="protein sequence ID" value="KAK2096225.1"/>
    <property type="molecule type" value="Genomic_DNA"/>
</dbReference>
<accession>A0ABQ9UHK5</accession>
<feature type="non-terminal residue" evidence="2">
    <location>
        <position position="1"/>
    </location>
</feature>
<gene>
    <name evidence="2" type="ORF">P7K49_025259</name>
</gene>
<keyword evidence="3" id="KW-1185">Reference proteome</keyword>
<evidence type="ECO:0000313" key="3">
    <source>
        <dbReference type="Proteomes" id="UP001266305"/>
    </source>
</evidence>
<protein>
    <submittedName>
        <fullName evidence="2">Uncharacterized protein</fullName>
    </submittedName>
</protein>
<sequence length="62" mass="6822">QPGLRTVGHPSRAQRQKRQEHAAPAPQSRVPAPRGNLPFCARGHQPHSRPGSERRCLALCLP</sequence>
<feature type="region of interest" description="Disordered" evidence="1">
    <location>
        <begin position="1"/>
        <end position="54"/>
    </location>
</feature>
<comment type="caution">
    <text evidence="2">The sequence shown here is derived from an EMBL/GenBank/DDBJ whole genome shotgun (WGS) entry which is preliminary data.</text>
</comment>
<organism evidence="2 3">
    <name type="scientific">Saguinus oedipus</name>
    <name type="common">Cotton-top tamarin</name>
    <name type="synonym">Oedipomidas oedipus</name>
    <dbReference type="NCBI Taxonomy" id="9490"/>
    <lineage>
        <taxon>Eukaryota</taxon>
        <taxon>Metazoa</taxon>
        <taxon>Chordata</taxon>
        <taxon>Craniata</taxon>
        <taxon>Vertebrata</taxon>
        <taxon>Euteleostomi</taxon>
        <taxon>Mammalia</taxon>
        <taxon>Eutheria</taxon>
        <taxon>Euarchontoglires</taxon>
        <taxon>Primates</taxon>
        <taxon>Haplorrhini</taxon>
        <taxon>Platyrrhini</taxon>
        <taxon>Cebidae</taxon>
        <taxon>Callitrichinae</taxon>
        <taxon>Saguinus</taxon>
    </lineage>
</organism>
<evidence type="ECO:0000256" key="1">
    <source>
        <dbReference type="SAM" id="MobiDB-lite"/>
    </source>
</evidence>